<dbReference type="GO" id="GO:0071897">
    <property type="term" value="P:DNA biosynthetic process"/>
    <property type="evidence" value="ECO:0007669"/>
    <property type="project" value="UniProtKB-ARBA"/>
</dbReference>
<organism evidence="1 2">
    <name type="scientific">Trachymyrmex cornetzi</name>
    <dbReference type="NCBI Taxonomy" id="471704"/>
    <lineage>
        <taxon>Eukaryota</taxon>
        <taxon>Metazoa</taxon>
        <taxon>Ecdysozoa</taxon>
        <taxon>Arthropoda</taxon>
        <taxon>Hexapoda</taxon>
        <taxon>Insecta</taxon>
        <taxon>Pterygota</taxon>
        <taxon>Neoptera</taxon>
        <taxon>Endopterygota</taxon>
        <taxon>Hymenoptera</taxon>
        <taxon>Apocrita</taxon>
        <taxon>Aculeata</taxon>
        <taxon>Formicoidea</taxon>
        <taxon>Formicidae</taxon>
        <taxon>Myrmicinae</taxon>
        <taxon>Trachymyrmex</taxon>
    </lineage>
</organism>
<dbReference type="EMBL" id="KQ980825">
    <property type="protein sequence ID" value="KYN12425.1"/>
    <property type="molecule type" value="Genomic_DNA"/>
</dbReference>
<dbReference type="Proteomes" id="UP000078492">
    <property type="component" value="Unassembled WGS sequence"/>
</dbReference>
<dbReference type="AlphaFoldDB" id="A0A151IX60"/>
<reference evidence="1 2" key="1">
    <citation type="submission" date="2015-09" db="EMBL/GenBank/DDBJ databases">
        <title>Trachymyrmex cornetzi WGS genome.</title>
        <authorList>
            <person name="Nygaard S."/>
            <person name="Hu H."/>
            <person name="Boomsma J."/>
            <person name="Zhang G."/>
        </authorList>
    </citation>
    <scope>NUCLEOTIDE SEQUENCE [LARGE SCALE GENOMIC DNA]</scope>
    <source>
        <strain evidence="1">Tcor2-1</strain>
        <tissue evidence="1">Whole body</tissue>
    </source>
</reference>
<name>A0A151IX60_9HYME</name>
<dbReference type="SUPFAM" id="SSF56672">
    <property type="entry name" value="DNA/RNA polymerases"/>
    <property type="match status" value="1"/>
</dbReference>
<evidence type="ECO:0000313" key="2">
    <source>
        <dbReference type="Proteomes" id="UP000078492"/>
    </source>
</evidence>
<gene>
    <name evidence="1" type="ORF">ALC57_15392</name>
</gene>
<sequence length="449" mass="53055">PQDCGKLNDCTIRLPSEDDKWLSFRNHCRKERVPFKVYADLECALEKTDSDSQSATNTYQHHVFSIGYFVHCSYDSSQSGYRFRRDKNCIPWFTEELKNLRIDLFPITNEKYISFTKHVDSTKIDQKNCVQLRFIDSYNNDKLRILRREFSNLSEENFNLFTRKGVFSYKYIDCNKKLNKLLLTPRESFYSSLTDSTVSKSDYAHAVNVWQQFSIRHGLRIAKVHRILQFAQSPWLRDYIDLNTKFRTVAKNDFKKNLYKLMNNAVFSKTMEHHEYMAPVYRKNAKLCIPTDSLIYHVECDDVYDIMKRYINRFDTSDYTIENAYGIPLANKKVLGLMEVENNGAIMTEFIGLRAKMYALRIEGKKDTKKAKGAKSNVVTRSIKFEDYKQCLNDAIEITRRRRAPRGYHFCRCVYTISETKIALSPHDDKRYIVPGFTHTLPWEHYRCK</sequence>
<keyword evidence="2" id="KW-1185">Reference proteome</keyword>
<proteinExistence type="predicted"/>
<dbReference type="STRING" id="471704.A0A151IX60"/>
<protein>
    <recommendedName>
        <fullName evidence="3">DNA-directed DNA polymerase</fullName>
    </recommendedName>
</protein>
<accession>A0A151IX60</accession>
<dbReference type="InterPro" id="IPR043502">
    <property type="entry name" value="DNA/RNA_pol_sf"/>
</dbReference>
<evidence type="ECO:0008006" key="3">
    <source>
        <dbReference type="Google" id="ProtNLM"/>
    </source>
</evidence>
<feature type="non-terminal residue" evidence="1">
    <location>
        <position position="1"/>
    </location>
</feature>
<dbReference type="PANTHER" id="PTHR31511:SF12">
    <property type="entry name" value="RHO TERMINATION FACTOR N-TERMINAL DOMAIN-CONTAINING PROTEIN"/>
    <property type="match status" value="1"/>
</dbReference>
<evidence type="ECO:0000313" key="1">
    <source>
        <dbReference type="EMBL" id="KYN12425.1"/>
    </source>
</evidence>
<dbReference type="PANTHER" id="PTHR31511">
    <property type="entry name" value="PROTEIN CBG23764"/>
    <property type="match status" value="1"/>
</dbReference>